<organism evidence="6 7">
    <name type="scientific">Actinomadura luteofluorescens</name>
    <dbReference type="NCBI Taxonomy" id="46163"/>
    <lineage>
        <taxon>Bacteria</taxon>
        <taxon>Bacillati</taxon>
        <taxon>Actinomycetota</taxon>
        <taxon>Actinomycetes</taxon>
        <taxon>Streptosporangiales</taxon>
        <taxon>Thermomonosporaceae</taxon>
        <taxon>Actinomadura</taxon>
    </lineage>
</organism>
<dbReference type="SUPFAM" id="SSF53850">
    <property type="entry name" value="Periplasmic binding protein-like II"/>
    <property type="match status" value="1"/>
</dbReference>
<dbReference type="Pfam" id="PF00126">
    <property type="entry name" value="HTH_1"/>
    <property type="match status" value="1"/>
</dbReference>
<evidence type="ECO:0000313" key="7">
    <source>
        <dbReference type="Proteomes" id="UP000529783"/>
    </source>
</evidence>
<dbReference type="SUPFAM" id="SSF46785">
    <property type="entry name" value="Winged helix' DNA-binding domain"/>
    <property type="match status" value="1"/>
</dbReference>
<dbReference type="PROSITE" id="PS50931">
    <property type="entry name" value="HTH_LYSR"/>
    <property type="match status" value="1"/>
</dbReference>
<reference evidence="6 7" key="1">
    <citation type="submission" date="2020-07" db="EMBL/GenBank/DDBJ databases">
        <title>Sequencing the genomes of 1000 actinobacteria strains.</title>
        <authorList>
            <person name="Klenk H.-P."/>
        </authorList>
    </citation>
    <scope>NUCLEOTIDE SEQUENCE [LARGE SCALE GENOMIC DNA]</scope>
    <source>
        <strain evidence="6 7">DSM 40398</strain>
    </source>
</reference>
<dbReference type="Gene3D" id="1.10.10.10">
    <property type="entry name" value="Winged helix-like DNA-binding domain superfamily/Winged helix DNA-binding domain"/>
    <property type="match status" value="1"/>
</dbReference>
<sequence>MDTRLLTTFLAVLRTGGMTAAAAELGFVQSTVTAHVQALERLAGTPLLDRRPGRVSPTRAGSLLAEHARGVLDLQERMLAEVTAAATEPSGPVRLRAPESVCAYWLAPLMPRMRARLPDVSLSLFPADTRTALTALADRRADLSLVLAPSPDPSGVDLVDLGPQPLSLVAAASTPLPGDRPLTPAELAATGVLLLEEGCSYSDEIAALVAAADPTANPPRFGGIETAKRCAAAGLGVALLPTVTVADELAAGALAELVPPAGLSRHHLWLAEPSSRWRSPAVHAVRTALIDSISRPDEAAAPGSPPRP</sequence>
<accession>A0A7Y9EEQ1</accession>
<dbReference type="Gene3D" id="3.40.190.290">
    <property type="match status" value="1"/>
</dbReference>
<comment type="caution">
    <text evidence="6">The sequence shown here is derived from an EMBL/GenBank/DDBJ whole genome shotgun (WGS) entry which is preliminary data.</text>
</comment>
<keyword evidence="4" id="KW-0804">Transcription</keyword>
<gene>
    <name evidence="6" type="ORF">BJY14_002397</name>
</gene>
<evidence type="ECO:0000256" key="3">
    <source>
        <dbReference type="ARBA" id="ARBA00023125"/>
    </source>
</evidence>
<dbReference type="InterPro" id="IPR000847">
    <property type="entry name" value="LysR_HTH_N"/>
</dbReference>
<dbReference type="AlphaFoldDB" id="A0A7Y9EEQ1"/>
<proteinExistence type="inferred from homology"/>
<dbReference type="PANTHER" id="PTHR30126:SF39">
    <property type="entry name" value="HTH-TYPE TRANSCRIPTIONAL REGULATOR CYSL"/>
    <property type="match status" value="1"/>
</dbReference>
<dbReference type="Proteomes" id="UP000529783">
    <property type="component" value="Unassembled WGS sequence"/>
</dbReference>
<dbReference type="PANTHER" id="PTHR30126">
    <property type="entry name" value="HTH-TYPE TRANSCRIPTIONAL REGULATOR"/>
    <property type="match status" value="1"/>
</dbReference>
<name>A0A7Y9EEQ1_9ACTN</name>
<dbReference type="GO" id="GO:0000976">
    <property type="term" value="F:transcription cis-regulatory region binding"/>
    <property type="evidence" value="ECO:0007669"/>
    <property type="project" value="TreeGrafter"/>
</dbReference>
<evidence type="ECO:0000259" key="5">
    <source>
        <dbReference type="PROSITE" id="PS50931"/>
    </source>
</evidence>
<evidence type="ECO:0000256" key="2">
    <source>
        <dbReference type="ARBA" id="ARBA00023015"/>
    </source>
</evidence>
<evidence type="ECO:0000256" key="4">
    <source>
        <dbReference type="ARBA" id="ARBA00023163"/>
    </source>
</evidence>
<keyword evidence="7" id="KW-1185">Reference proteome</keyword>
<feature type="domain" description="HTH lysR-type" evidence="5">
    <location>
        <begin position="1"/>
        <end position="58"/>
    </location>
</feature>
<comment type="similarity">
    <text evidence="1">Belongs to the LysR transcriptional regulatory family.</text>
</comment>
<dbReference type="EMBL" id="JACCBA010000001">
    <property type="protein sequence ID" value="NYD46414.1"/>
    <property type="molecule type" value="Genomic_DNA"/>
</dbReference>
<dbReference type="RefSeq" id="WP_179843674.1">
    <property type="nucleotide sequence ID" value="NZ_JACCBA010000001.1"/>
</dbReference>
<dbReference type="InterPro" id="IPR005119">
    <property type="entry name" value="LysR_subst-bd"/>
</dbReference>
<dbReference type="Pfam" id="PF03466">
    <property type="entry name" value="LysR_substrate"/>
    <property type="match status" value="1"/>
</dbReference>
<dbReference type="CDD" id="cd05466">
    <property type="entry name" value="PBP2_LTTR_substrate"/>
    <property type="match status" value="1"/>
</dbReference>
<evidence type="ECO:0000256" key="1">
    <source>
        <dbReference type="ARBA" id="ARBA00009437"/>
    </source>
</evidence>
<keyword evidence="2" id="KW-0805">Transcription regulation</keyword>
<dbReference type="GO" id="GO:0003700">
    <property type="term" value="F:DNA-binding transcription factor activity"/>
    <property type="evidence" value="ECO:0007669"/>
    <property type="project" value="InterPro"/>
</dbReference>
<dbReference type="InterPro" id="IPR036390">
    <property type="entry name" value="WH_DNA-bd_sf"/>
</dbReference>
<dbReference type="InterPro" id="IPR036388">
    <property type="entry name" value="WH-like_DNA-bd_sf"/>
</dbReference>
<protein>
    <submittedName>
        <fullName evidence="6">DNA-binding transcriptional LysR family regulator</fullName>
    </submittedName>
</protein>
<keyword evidence="3 6" id="KW-0238">DNA-binding</keyword>
<evidence type="ECO:0000313" key="6">
    <source>
        <dbReference type="EMBL" id="NYD46414.1"/>
    </source>
</evidence>